<dbReference type="InterPro" id="IPR053137">
    <property type="entry name" value="NLR-like"/>
</dbReference>
<accession>A0ABN2FE50</accession>
<dbReference type="Pfam" id="PF13424">
    <property type="entry name" value="TPR_12"/>
    <property type="match status" value="3"/>
</dbReference>
<reference evidence="3 4" key="1">
    <citation type="journal article" date="2019" name="Int. J. Syst. Evol. Microbiol.">
        <title>The Global Catalogue of Microorganisms (GCM) 10K type strain sequencing project: providing services to taxonomists for standard genome sequencing and annotation.</title>
        <authorList>
            <consortium name="The Broad Institute Genomics Platform"/>
            <consortium name="The Broad Institute Genome Sequencing Center for Infectious Disease"/>
            <person name="Wu L."/>
            <person name="Ma J."/>
        </authorList>
    </citation>
    <scope>NUCLEOTIDE SEQUENCE [LARGE SCALE GENOMIC DNA]</scope>
    <source>
        <strain evidence="3 4">JCM 13929</strain>
    </source>
</reference>
<sequence length="846" mass="94549">MNEQAAPQTVPRMPPIWGRKIPGRNRHFTGRETLLNGLRKSLTETNTAAVVPLPQALQGLGGVGKTQLAIEYAWAYRGYYDLVWWIAADQPLLIPSALAGLTEDLKLPSAGTMGIEEAADSVRDALQRGDPVDRWLLIFDNADDPEEIRPFIPHGSQDGHVLITSRNSRWSGVAETVSVDVFSTAESVAFLRKRLRREVPESEAVHLAHELGNLPLALEQAAAVQDTTGMSTDEYVRLLAEQTGDLLQLGKSTEYPHTMTAAWQLSVHQVESRMPEAAEVLRCLAFFGPDPIPRFVFQRSRDSGAERMGTVLSNPLTRSQAFAELARFSLLRIEPDTGTVQVHRLVQALLRDSLTLEEQEEFRHEVHLLLAAGAPPDPEDISTQEEYTFLLPHVRPSGLARSDDERVRESALNIVRHLYRVANWRSARSLAEEFRQSWVATSGEHDPFVLRLRRHLGNVLWQLSANKESLELNDATFDLMREVFGADHEETLRMALTYAANLRAQGRFEDAKEQDAASLAALETRYGVSDPTTLSAMNNLALDHALLSRYDTALELQKLAYIEQSSVRRKVNKWEVQLFWNNLARVVRLSGHHEQACDVGEEAYAYGVRELKIEHPLTLATARDLSIAKRRMGHLDDAYELIQDVHTRLNKLYGPDSPETMAATVALSNTLRQLGRLEESMALAKDAHQRHLQTYGANHPFTYGCQLNLGLLYRLRGDAKKAMELDEKTYEGLLDRLGAAHVYTFSSTINLAGDLAELGEPERAAELGRATLTGVRDFVGPRNGLSLSAAVNLSIDLRAIGRIDEATELYDQAMAAYETTLSPTHPERLHAADGKRFNWDFDSYSL</sequence>
<evidence type="ECO:0000259" key="1">
    <source>
        <dbReference type="Pfam" id="PF00931"/>
    </source>
</evidence>
<dbReference type="Pfam" id="PF25000">
    <property type="entry name" value="DUF7779"/>
    <property type="match status" value="1"/>
</dbReference>
<comment type="caution">
    <text evidence="3">The sequence shown here is derived from an EMBL/GenBank/DDBJ whole genome shotgun (WGS) entry which is preliminary data.</text>
</comment>
<dbReference type="Gene3D" id="1.25.40.10">
    <property type="entry name" value="Tetratricopeptide repeat domain"/>
    <property type="match status" value="2"/>
</dbReference>
<dbReference type="PANTHER" id="PTHR46082:SF6">
    <property type="entry name" value="AAA+ ATPASE DOMAIN-CONTAINING PROTEIN-RELATED"/>
    <property type="match status" value="1"/>
</dbReference>
<keyword evidence="4" id="KW-1185">Reference proteome</keyword>
<feature type="domain" description="DUF7779" evidence="2">
    <location>
        <begin position="270"/>
        <end position="358"/>
    </location>
</feature>
<protein>
    <recommendedName>
        <fullName evidence="5">Tetratricopeptide repeat protein</fullName>
    </recommendedName>
</protein>
<evidence type="ECO:0000313" key="4">
    <source>
        <dbReference type="Proteomes" id="UP001500064"/>
    </source>
</evidence>
<dbReference type="InterPro" id="IPR056681">
    <property type="entry name" value="DUF7779"/>
</dbReference>
<dbReference type="Pfam" id="PF00931">
    <property type="entry name" value="NB-ARC"/>
    <property type="match status" value="1"/>
</dbReference>
<dbReference type="SUPFAM" id="SSF52540">
    <property type="entry name" value="P-loop containing nucleoside triphosphate hydrolases"/>
    <property type="match status" value="1"/>
</dbReference>
<dbReference type="Pfam" id="PF13374">
    <property type="entry name" value="TPR_10"/>
    <property type="match status" value="2"/>
</dbReference>
<dbReference type="InterPro" id="IPR002182">
    <property type="entry name" value="NB-ARC"/>
</dbReference>
<name>A0ABN2FE50_9ACTN</name>
<dbReference type="Proteomes" id="UP001500064">
    <property type="component" value="Unassembled WGS sequence"/>
</dbReference>
<proteinExistence type="predicted"/>
<evidence type="ECO:0000259" key="2">
    <source>
        <dbReference type="Pfam" id="PF25000"/>
    </source>
</evidence>
<dbReference type="PANTHER" id="PTHR46082">
    <property type="entry name" value="ATP/GTP-BINDING PROTEIN-RELATED"/>
    <property type="match status" value="1"/>
</dbReference>
<evidence type="ECO:0000313" key="3">
    <source>
        <dbReference type="EMBL" id="GAA1642047.1"/>
    </source>
</evidence>
<dbReference type="InterPro" id="IPR011990">
    <property type="entry name" value="TPR-like_helical_dom_sf"/>
</dbReference>
<dbReference type="NCBIfam" id="NF040586">
    <property type="entry name" value="FxSxx_TPR"/>
    <property type="match status" value="1"/>
</dbReference>
<feature type="domain" description="NB-ARC" evidence="1">
    <location>
        <begin position="33"/>
        <end position="182"/>
    </location>
</feature>
<organism evidence="3 4">
    <name type="scientific">Nonomuraea maheshkhaliensis</name>
    <dbReference type="NCBI Taxonomy" id="419590"/>
    <lineage>
        <taxon>Bacteria</taxon>
        <taxon>Bacillati</taxon>
        <taxon>Actinomycetota</taxon>
        <taxon>Actinomycetes</taxon>
        <taxon>Streptosporangiales</taxon>
        <taxon>Streptosporangiaceae</taxon>
        <taxon>Nonomuraea</taxon>
    </lineage>
</organism>
<dbReference type="Gene3D" id="3.40.50.300">
    <property type="entry name" value="P-loop containing nucleotide triphosphate hydrolases"/>
    <property type="match status" value="1"/>
</dbReference>
<dbReference type="InterPro" id="IPR027417">
    <property type="entry name" value="P-loop_NTPase"/>
</dbReference>
<evidence type="ECO:0008006" key="5">
    <source>
        <dbReference type="Google" id="ProtNLM"/>
    </source>
</evidence>
<gene>
    <name evidence="3" type="ORF">GCM10009733_043840</name>
</gene>
<dbReference type="SUPFAM" id="SSF48452">
    <property type="entry name" value="TPR-like"/>
    <property type="match status" value="4"/>
</dbReference>
<dbReference type="EMBL" id="BAAAMU010000030">
    <property type="protein sequence ID" value="GAA1642047.1"/>
    <property type="molecule type" value="Genomic_DNA"/>
</dbReference>